<evidence type="ECO:0000256" key="1">
    <source>
        <dbReference type="SAM" id="MobiDB-lite"/>
    </source>
</evidence>
<reference evidence="2 3" key="1">
    <citation type="journal article" date="2014" name="BMC Genomics">
        <title>Comparative genome sequencing reveals chemotype-specific gene clusters in the toxigenic black mold Stachybotrys.</title>
        <authorList>
            <person name="Semeiks J."/>
            <person name="Borek D."/>
            <person name="Otwinowski Z."/>
            <person name="Grishin N.V."/>
        </authorList>
    </citation>
    <scope>NUCLEOTIDE SEQUENCE [LARGE SCALE GENOMIC DNA]</scope>
    <source>
        <strain evidence="3">CBS 109288 / IBT 7711</strain>
    </source>
</reference>
<protein>
    <submittedName>
        <fullName evidence="2">Uncharacterized protein</fullName>
    </submittedName>
</protein>
<dbReference type="AlphaFoldDB" id="A0A084B442"/>
<sequence length="227" mass="24561">MAGARGNVRPWKGGLLQGSSRKRSYRTSAGRQQTFLLSPFGRIGQRVPLTRQYCAHLASSHLARLKQITIEEGSILPSFPFPPSSDSVGRSEWTESKGQSVHGARAPGKRKSQPAQGQGHGRDSNGKAKKTLARGLPSHATRTSSHRLQIVLLPRSIAMRAPGTSEHPVLTEPCEAHVASSLGSPPSSIIVRERPGGWLPIPHRRSGPNRPIVQPQSAQGREEARQP</sequence>
<dbReference type="HOGENOM" id="CLU_1220388_0_0_1"/>
<proteinExistence type="predicted"/>
<evidence type="ECO:0000313" key="2">
    <source>
        <dbReference type="EMBL" id="KEY72321.1"/>
    </source>
</evidence>
<accession>A0A084B442</accession>
<dbReference type="EMBL" id="KL648095">
    <property type="protein sequence ID" value="KEY72321.1"/>
    <property type="molecule type" value="Genomic_DNA"/>
</dbReference>
<feature type="region of interest" description="Disordered" evidence="1">
    <location>
        <begin position="1"/>
        <end position="30"/>
    </location>
</feature>
<keyword evidence="3" id="KW-1185">Reference proteome</keyword>
<gene>
    <name evidence="2" type="ORF">S7711_10403</name>
</gene>
<feature type="region of interest" description="Disordered" evidence="1">
    <location>
        <begin position="177"/>
        <end position="227"/>
    </location>
</feature>
<organism evidence="2 3">
    <name type="scientific">Stachybotrys chartarum (strain CBS 109288 / IBT 7711)</name>
    <name type="common">Toxic black mold</name>
    <name type="synonym">Stilbospora chartarum</name>
    <dbReference type="NCBI Taxonomy" id="1280523"/>
    <lineage>
        <taxon>Eukaryota</taxon>
        <taxon>Fungi</taxon>
        <taxon>Dikarya</taxon>
        <taxon>Ascomycota</taxon>
        <taxon>Pezizomycotina</taxon>
        <taxon>Sordariomycetes</taxon>
        <taxon>Hypocreomycetidae</taxon>
        <taxon>Hypocreales</taxon>
        <taxon>Stachybotryaceae</taxon>
        <taxon>Stachybotrys</taxon>
    </lineage>
</organism>
<evidence type="ECO:0000313" key="3">
    <source>
        <dbReference type="Proteomes" id="UP000028045"/>
    </source>
</evidence>
<name>A0A084B442_STACB</name>
<feature type="region of interest" description="Disordered" evidence="1">
    <location>
        <begin position="79"/>
        <end position="147"/>
    </location>
</feature>
<dbReference type="Proteomes" id="UP000028045">
    <property type="component" value="Unassembled WGS sequence"/>
</dbReference>